<keyword evidence="2" id="KW-1185">Reference proteome</keyword>
<reference evidence="1 2" key="1">
    <citation type="journal article" date="2019" name="Genome Biol. Evol.">
        <title>Insights into the evolution of the New World diploid cottons (Gossypium, subgenus Houzingenia) based on genome sequencing.</title>
        <authorList>
            <person name="Grover C.E."/>
            <person name="Arick M.A. 2nd"/>
            <person name="Thrash A."/>
            <person name="Conover J.L."/>
            <person name="Sanders W.S."/>
            <person name="Peterson D.G."/>
            <person name="Frelichowski J.E."/>
            <person name="Scheffler J.A."/>
            <person name="Scheffler B.E."/>
            <person name="Wendel J.F."/>
        </authorList>
    </citation>
    <scope>NUCLEOTIDE SEQUENCE [LARGE SCALE GENOMIC DNA]</scope>
    <source>
        <strain evidence="1">27</strain>
        <tissue evidence="1">Leaf</tissue>
    </source>
</reference>
<evidence type="ECO:0000313" key="2">
    <source>
        <dbReference type="Proteomes" id="UP000593561"/>
    </source>
</evidence>
<proteinExistence type="predicted"/>
<organism evidence="1 2">
    <name type="scientific">Gossypium davidsonii</name>
    <name type="common">Davidson's cotton</name>
    <name type="synonym">Gossypium klotzschianum subsp. davidsonii</name>
    <dbReference type="NCBI Taxonomy" id="34287"/>
    <lineage>
        <taxon>Eukaryota</taxon>
        <taxon>Viridiplantae</taxon>
        <taxon>Streptophyta</taxon>
        <taxon>Embryophyta</taxon>
        <taxon>Tracheophyta</taxon>
        <taxon>Spermatophyta</taxon>
        <taxon>Magnoliopsida</taxon>
        <taxon>eudicotyledons</taxon>
        <taxon>Gunneridae</taxon>
        <taxon>Pentapetalae</taxon>
        <taxon>rosids</taxon>
        <taxon>malvids</taxon>
        <taxon>Malvales</taxon>
        <taxon>Malvaceae</taxon>
        <taxon>Malvoideae</taxon>
        <taxon>Gossypium</taxon>
    </lineage>
</organism>
<name>A0A7J8RMI7_GOSDV</name>
<dbReference type="EMBL" id="JABFAC010000006">
    <property type="protein sequence ID" value="MBA0615058.1"/>
    <property type="molecule type" value="Genomic_DNA"/>
</dbReference>
<gene>
    <name evidence="1" type="ORF">Godav_015252</name>
</gene>
<accession>A0A7J8RMI7</accession>
<evidence type="ECO:0000313" key="1">
    <source>
        <dbReference type="EMBL" id="MBA0615058.1"/>
    </source>
</evidence>
<sequence>MKFCIDVEISIGTLYSGYGEFLDMPFYLY</sequence>
<dbReference type="Proteomes" id="UP000593561">
    <property type="component" value="Unassembled WGS sequence"/>
</dbReference>
<dbReference type="AlphaFoldDB" id="A0A7J8RMI7"/>
<comment type="caution">
    <text evidence="1">The sequence shown here is derived from an EMBL/GenBank/DDBJ whole genome shotgun (WGS) entry which is preliminary data.</text>
</comment>
<protein>
    <submittedName>
        <fullName evidence="1">Uncharacterized protein</fullName>
    </submittedName>
</protein>